<comment type="caution">
    <text evidence="1">The sequence shown here is derived from an EMBL/GenBank/DDBJ whole genome shotgun (WGS) entry which is preliminary data.</text>
</comment>
<dbReference type="EMBL" id="CM047741">
    <property type="protein sequence ID" value="KAJ0037709.1"/>
    <property type="molecule type" value="Genomic_DNA"/>
</dbReference>
<evidence type="ECO:0000313" key="2">
    <source>
        <dbReference type="Proteomes" id="UP001163603"/>
    </source>
</evidence>
<keyword evidence="2" id="KW-1185">Reference proteome</keyword>
<gene>
    <name evidence="1" type="ORF">Pint_23045</name>
</gene>
<reference evidence="2" key="1">
    <citation type="journal article" date="2023" name="G3 (Bethesda)">
        <title>Genome assembly and association tests identify interacting loci associated with vigor, precocity, and sex in interspecific pistachio rootstocks.</title>
        <authorList>
            <person name="Palmer W."/>
            <person name="Jacygrad E."/>
            <person name="Sagayaradj S."/>
            <person name="Cavanaugh K."/>
            <person name="Han R."/>
            <person name="Bertier L."/>
            <person name="Beede B."/>
            <person name="Kafkas S."/>
            <person name="Golino D."/>
            <person name="Preece J."/>
            <person name="Michelmore R."/>
        </authorList>
    </citation>
    <scope>NUCLEOTIDE SEQUENCE [LARGE SCALE GENOMIC DNA]</scope>
</reference>
<evidence type="ECO:0000313" key="1">
    <source>
        <dbReference type="EMBL" id="KAJ0037709.1"/>
    </source>
</evidence>
<proteinExistence type="predicted"/>
<protein>
    <submittedName>
        <fullName evidence="1">Uncharacterized protein</fullName>
    </submittedName>
</protein>
<organism evidence="1 2">
    <name type="scientific">Pistacia integerrima</name>
    <dbReference type="NCBI Taxonomy" id="434235"/>
    <lineage>
        <taxon>Eukaryota</taxon>
        <taxon>Viridiplantae</taxon>
        <taxon>Streptophyta</taxon>
        <taxon>Embryophyta</taxon>
        <taxon>Tracheophyta</taxon>
        <taxon>Spermatophyta</taxon>
        <taxon>Magnoliopsida</taxon>
        <taxon>eudicotyledons</taxon>
        <taxon>Gunneridae</taxon>
        <taxon>Pentapetalae</taxon>
        <taxon>rosids</taxon>
        <taxon>malvids</taxon>
        <taxon>Sapindales</taxon>
        <taxon>Anacardiaceae</taxon>
        <taxon>Pistacia</taxon>
    </lineage>
</organism>
<accession>A0ACC0YHE4</accession>
<name>A0ACC0YHE4_9ROSI</name>
<dbReference type="Proteomes" id="UP001163603">
    <property type="component" value="Chromosome 6"/>
</dbReference>
<sequence>MVIMALCSKRAVLPFLGMVTVIFIQVSNMEVIKAAMSKGTDKYVIIVYSQILCTFIFVLCSLIFHRSECPPMTFSILSKLFLLSVSGLVTFITLNLHTS</sequence>